<dbReference type="Gene3D" id="3.90.1150.10">
    <property type="entry name" value="Aspartate Aminotransferase, domain 1"/>
    <property type="match status" value="1"/>
</dbReference>
<name>A0A9D1S0F9_9MICC</name>
<evidence type="ECO:0000256" key="2">
    <source>
        <dbReference type="ARBA" id="ARBA00008954"/>
    </source>
</evidence>
<dbReference type="InterPro" id="IPR015421">
    <property type="entry name" value="PyrdxlP-dep_Trfase_major"/>
</dbReference>
<dbReference type="FunFam" id="3.40.640.10:FF:000004">
    <property type="entry name" value="Acetylornithine aminotransferase"/>
    <property type="match status" value="1"/>
</dbReference>
<keyword evidence="6" id="KW-0808">Transferase</keyword>
<dbReference type="InterPro" id="IPR005814">
    <property type="entry name" value="Aminotrans_3"/>
</dbReference>
<feature type="compositionally biased region" description="Polar residues" evidence="5">
    <location>
        <begin position="1"/>
        <end position="10"/>
    </location>
</feature>
<dbReference type="EMBL" id="DXGD01000122">
    <property type="protein sequence ID" value="HIW99149.1"/>
    <property type="molecule type" value="Genomic_DNA"/>
</dbReference>
<feature type="compositionally biased region" description="Low complexity" evidence="5">
    <location>
        <begin position="11"/>
        <end position="23"/>
    </location>
</feature>
<dbReference type="GO" id="GO:0008483">
    <property type="term" value="F:transaminase activity"/>
    <property type="evidence" value="ECO:0007669"/>
    <property type="project" value="UniProtKB-KW"/>
</dbReference>
<keyword evidence="3 4" id="KW-0663">Pyridoxal phosphate</keyword>
<comment type="caution">
    <text evidence="6">The sequence shown here is derived from an EMBL/GenBank/DDBJ whole genome shotgun (WGS) entry which is preliminary data.</text>
</comment>
<dbReference type="CDD" id="cd00610">
    <property type="entry name" value="OAT_like"/>
    <property type="match status" value="1"/>
</dbReference>
<dbReference type="AlphaFoldDB" id="A0A9D1S0F9"/>
<feature type="region of interest" description="Disordered" evidence="5">
    <location>
        <begin position="1"/>
        <end position="32"/>
    </location>
</feature>
<dbReference type="GO" id="GO:0005829">
    <property type="term" value="C:cytosol"/>
    <property type="evidence" value="ECO:0007669"/>
    <property type="project" value="TreeGrafter"/>
</dbReference>
<gene>
    <name evidence="6" type="ORF">H9871_03300</name>
</gene>
<accession>A0A9D1S0F9</accession>
<dbReference type="NCBIfam" id="NF004718">
    <property type="entry name" value="PRK06062.1"/>
    <property type="match status" value="1"/>
</dbReference>
<dbReference type="Proteomes" id="UP000824151">
    <property type="component" value="Unassembled WGS sequence"/>
</dbReference>
<dbReference type="InterPro" id="IPR015424">
    <property type="entry name" value="PyrdxlP-dep_Trfase"/>
</dbReference>
<protein>
    <submittedName>
        <fullName evidence="6">Aspartate aminotransferase family protein</fullName>
    </submittedName>
</protein>
<organism evidence="6 7">
    <name type="scientific">Candidatus Nesterenkonia stercoripullorum</name>
    <dbReference type="NCBI Taxonomy" id="2838701"/>
    <lineage>
        <taxon>Bacteria</taxon>
        <taxon>Bacillati</taxon>
        <taxon>Actinomycetota</taxon>
        <taxon>Actinomycetes</taxon>
        <taxon>Micrococcales</taxon>
        <taxon>Micrococcaceae</taxon>
        <taxon>Nesterenkonia</taxon>
    </lineage>
</organism>
<evidence type="ECO:0000256" key="1">
    <source>
        <dbReference type="ARBA" id="ARBA00001933"/>
    </source>
</evidence>
<evidence type="ECO:0000313" key="7">
    <source>
        <dbReference type="Proteomes" id="UP000824151"/>
    </source>
</evidence>
<comment type="similarity">
    <text evidence="2 4">Belongs to the class-III pyridoxal-phosphate-dependent aminotransferase family.</text>
</comment>
<proteinExistence type="inferred from homology"/>
<reference evidence="6" key="1">
    <citation type="journal article" date="2021" name="PeerJ">
        <title>Extensive microbial diversity within the chicken gut microbiome revealed by metagenomics and culture.</title>
        <authorList>
            <person name="Gilroy R."/>
            <person name="Ravi A."/>
            <person name="Getino M."/>
            <person name="Pursley I."/>
            <person name="Horton D.L."/>
            <person name="Alikhan N.F."/>
            <person name="Baker D."/>
            <person name="Gharbi K."/>
            <person name="Hall N."/>
            <person name="Watson M."/>
            <person name="Adriaenssens E.M."/>
            <person name="Foster-Nyarko E."/>
            <person name="Jarju S."/>
            <person name="Secka A."/>
            <person name="Antonio M."/>
            <person name="Oren A."/>
            <person name="Chaudhuri R.R."/>
            <person name="La Ragione R."/>
            <person name="Hildebrand F."/>
            <person name="Pallen M.J."/>
        </authorList>
    </citation>
    <scope>NUCLEOTIDE SEQUENCE</scope>
    <source>
        <strain evidence="6">ChiHejej3B27-3195</strain>
    </source>
</reference>
<keyword evidence="6" id="KW-0032">Aminotransferase</keyword>
<reference evidence="6" key="2">
    <citation type="submission" date="2021-04" db="EMBL/GenBank/DDBJ databases">
        <authorList>
            <person name="Gilroy R."/>
        </authorList>
    </citation>
    <scope>NUCLEOTIDE SEQUENCE</scope>
    <source>
        <strain evidence="6">ChiHejej3B27-3195</strain>
    </source>
</reference>
<comment type="cofactor">
    <cofactor evidence="1">
        <name>pyridoxal 5'-phosphate</name>
        <dbReference type="ChEBI" id="CHEBI:597326"/>
    </cofactor>
</comment>
<dbReference type="Pfam" id="PF00202">
    <property type="entry name" value="Aminotran_3"/>
    <property type="match status" value="1"/>
</dbReference>
<dbReference type="Gene3D" id="3.40.640.10">
    <property type="entry name" value="Type I PLP-dependent aspartate aminotransferase-like (Major domain)"/>
    <property type="match status" value="1"/>
</dbReference>
<evidence type="ECO:0000256" key="4">
    <source>
        <dbReference type="RuleBase" id="RU003560"/>
    </source>
</evidence>
<dbReference type="InterPro" id="IPR015422">
    <property type="entry name" value="PyrdxlP-dep_Trfase_small"/>
</dbReference>
<dbReference type="GO" id="GO:0030170">
    <property type="term" value="F:pyridoxal phosphate binding"/>
    <property type="evidence" value="ECO:0007669"/>
    <property type="project" value="InterPro"/>
</dbReference>
<evidence type="ECO:0000256" key="5">
    <source>
        <dbReference type="SAM" id="MobiDB-lite"/>
    </source>
</evidence>
<dbReference type="PROSITE" id="PS00600">
    <property type="entry name" value="AA_TRANSFER_CLASS_3"/>
    <property type="match status" value="1"/>
</dbReference>
<dbReference type="SUPFAM" id="SSF53383">
    <property type="entry name" value="PLP-dependent transferases"/>
    <property type="match status" value="1"/>
</dbReference>
<evidence type="ECO:0000256" key="3">
    <source>
        <dbReference type="ARBA" id="ARBA00022898"/>
    </source>
</evidence>
<dbReference type="PANTHER" id="PTHR43094">
    <property type="entry name" value="AMINOTRANSFERASE"/>
    <property type="match status" value="1"/>
</dbReference>
<dbReference type="InterPro" id="IPR049704">
    <property type="entry name" value="Aminotrans_3_PPA_site"/>
</dbReference>
<evidence type="ECO:0000313" key="6">
    <source>
        <dbReference type="EMBL" id="HIW99149.1"/>
    </source>
</evidence>
<sequence length="477" mass="52397">MAQPSTSARTESSAQPESAAQPSVTETRASEDQIAEGRRAYELDRQHVFHSWGAQEKLSPMTIVDSQGSWVWDGEGKPLLDLTGQLVFTNIGHRHPKVVAAIQEQAQKLCTVAPQHANAARSEAARLITELLSDDLNHVFFTNGGADANEHAVRMARLYTGRHKVLSAYRSYHGGTHLAINMTGDPRRFASDKATDGVVHFLPAYPYRSYFGSQNDAEEAERALNHLRDVIQLEGPHTVGALILEAIPGTAGIYAPPKEYVTGVRELCDEYGIVLIMDEVMAGFGRSGRWFAHQHYGIDPDIVTFAKGVNSGYVPLGGVVMDDDIYARFAEQPYPGGLTYSGHPLATAAAVATINAMHDEQMVEHAARIGEEVIGPRLQQIKERHPSVGDVRGTGVFWAIELVKDRQTREPLSEYGQVPAVSSEIVAFARERFVLPYPNMNRLHICPPLNVSEEDIRYGLDVLDEALDLADRVVAEG</sequence>
<dbReference type="PANTHER" id="PTHR43094:SF1">
    <property type="entry name" value="AMINOTRANSFERASE CLASS-III"/>
    <property type="match status" value="1"/>
</dbReference>